<sequence>MHWTCHEEIDLLFPFSSIVMTKKTTRWRIRRMRVQADKFGYKLSEALKTSHVVTDHEEPISPISMPDTDATNETLNSSSESMSSERLVSSMDVACALVLFKRRY</sequence>
<accession>A0A816WUJ4</accession>
<dbReference type="EMBL" id="CAJNRG010012281">
    <property type="protein sequence ID" value="CAF2138752.1"/>
    <property type="molecule type" value="Genomic_DNA"/>
</dbReference>
<reference evidence="2" key="1">
    <citation type="submission" date="2021-02" db="EMBL/GenBank/DDBJ databases">
        <authorList>
            <person name="Nowell W R."/>
        </authorList>
    </citation>
    <scope>NUCLEOTIDE SEQUENCE</scope>
</reference>
<evidence type="ECO:0000313" key="2">
    <source>
        <dbReference type="EMBL" id="CAF2138752.1"/>
    </source>
</evidence>
<organism evidence="2 3">
    <name type="scientific">Rotaria magnacalcarata</name>
    <dbReference type="NCBI Taxonomy" id="392030"/>
    <lineage>
        <taxon>Eukaryota</taxon>
        <taxon>Metazoa</taxon>
        <taxon>Spiralia</taxon>
        <taxon>Gnathifera</taxon>
        <taxon>Rotifera</taxon>
        <taxon>Eurotatoria</taxon>
        <taxon>Bdelloidea</taxon>
        <taxon>Philodinida</taxon>
        <taxon>Philodinidae</taxon>
        <taxon>Rotaria</taxon>
    </lineage>
</organism>
<protein>
    <submittedName>
        <fullName evidence="2">Uncharacterized protein</fullName>
    </submittedName>
</protein>
<proteinExistence type="predicted"/>
<evidence type="ECO:0000256" key="1">
    <source>
        <dbReference type="SAM" id="MobiDB-lite"/>
    </source>
</evidence>
<evidence type="ECO:0000313" key="3">
    <source>
        <dbReference type="Proteomes" id="UP000663887"/>
    </source>
</evidence>
<dbReference type="Proteomes" id="UP000663887">
    <property type="component" value="Unassembled WGS sequence"/>
</dbReference>
<feature type="region of interest" description="Disordered" evidence="1">
    <location>
        <begin position="52"/>
        <end position="83"/>
    </location>
</feature>
<dbReference type="AlphaFoldDB" id="A0A816WUJ4"/>
<comment type="caution">
    <text evidence="2">The sequence shown here is derived from an EMBL/GenBank/DDBJ whole genome shotgun (WGS) entry which is preliminary data.</text>
</comment>
<name>A0A816WUJ4_9BILA</name>
<gene>
    <name evidence="2" type="ORF">XDN619_LOCUS26301</name>
</gene>